<feature type="region of interest" description="Disordered" evidence="1">
    <location>
        <begin position="264"/>
        <end position="283"/>
    </location>
</feature>
<organism evidence="2 3">
    <name type="scientific">Pirellula staleyi (strain ATCC 27377 / DSM 6068 / ICPB 4128)</name>
    <name type="common">Pirella staleyi</name>
    <dbReference type="NCBI Taxonomy" id="530564"/>
    <lineage>
        <taxon>Bacteria</taxon>
        <taxon>Pseudomonadati</taxon>
        <taxon>Planctomycetota</taxon>
        <taxon>Planctomycetia</taxon>
        <taxon>Pirellulales</taxon>
        <taxon>Pirellulaceae</taxon>
        <taxon>Pirellula</taxon>
    </lineage>
</organism>
<dbReference type="eggNOG" id="COG2304">
    <property type="taxonomic scope" value="Bacteria"/>
</dbReference>
<dbReference type="KEGG" id="psl:Psta_3873"/>
<gene>
    <name evidence="2" type="ordered locus">Psta_3873</name>
</gene>
<dbReference type="STRING" id="530564.Psta_3873"/>
<sequence length="554" mass="60358">MFGVKSFRAAELFLTLAIVLPALLISAGCRDRLAPGLAEAPPDPNAYKNRKILKPKVEQPVDVSEETALIEKAYESSRTARRNFGSQESGGVRLATTAIESNLDIAPTLVIWLFDASPASQKMAIESVSAAKAYYTSPTTKSKLDDPEQPLLTVVGRFAESLELLTPEPTSTEADISAALDKVLDAPPIEAATTQPLTAAQSAAEKFLSTRTEGGRQVLLVMVTAQAGSDDAKAETLAPMLQRMAIPLYVIGTAAPWGQPGPPANVGARPNEREAAKPTRYGPESRYSERVLVHMSATGNYRTNENLAIESGFGPFGLEWVARASGGMFFASRPLTSSFSNFRHGNTYTVWPTGSEWRFEPNVASKYAPDYVSEAEYQKRLGNAAARALHEAAKLGDLVIDEYPALNFERKSEAQMARSLSTAQQYAARNVPPVDRRYDLLLAGESGRDSLPTARWQVQYDIAMGQVLAAKVRLDGYNAMIAALKRGKTPTDPESKLWLLEQSTNIETGSAMQKMAEKATMYLTRVKQEHPGTPWAKLAEEELLSPLGWSWKEG</sequence>
<dbReference type="EMBL" id="CP001848">
    <property type="protein sequence ID" value="ADB18528.1"/>
    <property type="molecule type" value="Genomic_DNA"/>
</dbReference>
<dbReference type="Proteomes" id="UP000001887">
    <property type="component" value="Chromosome"/>
</dbReference>
<evidence type="ECO:0000256" key="1">
    <source>
        <dbReference type="SAM" id="MobiDB-lite"/>
    </source>
</evidence>
<proteinExistence type="predicted"/>
<dbReference type="PROSITE" id="PS51257">
    <property type="entry name" value="PROKAR_LIPOPROTEIN"/>
    <property type="match status" value="1"/>
</dbReference>
<evidence type="ECO:0000313" key="3">
    <source>
        <dbReference type="Proteomes" id="UP000001887"/>
    </source>
</evidence>
<keyword evidence="3" id="KW-1185">Reference proteome</keyword>
<accession>D2R143</accession>
<protein>
    <recommendedName>
        <fullName evidence="4">VWFA domain-containing protein</fullName>
    </recommendedName>
</protein>
<reference evidence="2 3" key="1">
    <citation type="journal article" date="2009" name="Stand. Genomic Sci.">
        <title>Complete genome sequence of Pirellula staleyi type strain (ATCC 27377).</title>
        <authorList>
            <person name="Clum A."/>
            <person name="Tindall B.J."/>
            <person name="Sikorski J."/>
            <person name="Ivanova N."/>
            <person name="Mavrommatis K."/>
            <person name="Lucas S."/>
            <person name="Glavina del Rio T."/>
            <person name="Nolan M."/>
            <person name="Chen F."/>
            <person name="Tice H."/>
            <person name="Pitluck S."/>
            <person name="Cheng J.F."/>
            <person name="Chertkov O."/>
            <person name="Brettin T."/>
            <person name="Han C."/>
            <person name="Detter J.C."/>
            <person name="Kuske C."/>
            <person name="Bruce D."/>
            <person name="Goodwin L."/>
            <person name="Ovchinikova G."/>
            <person name="Pati A."/>
            <person name="Mikhailova N."/>
            <person name="Chen A."/>
            <person name="Palaniappan K."/>
            <person name="Land M."/>
            <person name="Hauser L."/>
            <person name="Chang Y.J."/>
            <person name="Jeffries C.D."/>
            <person name="Chain P."/>
            <person name="Rohde M."/>
            <person name="Goker M."/>
            <person name="Bristow J."/>
            <person name="Eisen J.A."/>
            <person name="Markowitz V."/>
            <person name="Hugenholtz P."/>
            <person name="Kyrpides N.C."/>
            <person name="Klenk H.P."/>
            <person name="Lapidus A."/>
        </authorList>
    </citation>
    <scope>NUCLEOTIDE SEQUENCE [LARGE SCALE GENOMIC DNA]</scope>
    <source>
        <strain evidence="3">ATCC 27377 / DSM 6068 / ICPB 4128</strain>
    </source>
</reference>
<dbReference type="HOGENOM" id="CLU_025259_0_0_0"/>
<evidence type="ECO:0000313" key="2">
    <source>
        <dbReference type="EMBL" id="ADB18528.1"/>
    </source>
</evidence>
<evidence type="ECO:0008006" key="4">
    <source>
        <dbReference type="Google" id="ProtNLM"/>
    </source>
</evidence>
<name>D2R143_PIRSD</name>
<dbReference type="AlphaFoldDB" id="D2R143"/>